<dbReference type="Proteomes" id="UP000886885">
    <property type="component" value="Chromosome 7D"/>
</dbReference>
<dbReference type="PANTHER" id="PTHR21450:SF35">
    <property type="entry name" value="TRANSCRIPTION FACTOR, PUTATIVE (DUF630 AND DUF632)-RELATED"/>
    <property type="match status" value="1"/>
</dbReference>
<keyword evidence="5" id="KW-1185">Reference proteome</keyword>
<gene>
    <name evidence="4" type="ORF">POTOM_028507</name>
</gene>
<reference evidence="4" key="1">
    <citation type="journal article" date="2020" name="bioRxiv">
        <title>Hybrid origin of Populus tomentosa Carr. identified through genome sequencing and phylogenomic analysis.</title>
        <authorList>
            <person name="An X."/>
            <person name="Gao K."/>
            <person name="Chen Z."/>
            <person name="Li J."/>
            <person name="Yang X."/>
            <person name="Yang X."/>
            <person name="Zhou J."/>
            <person name="Guo T."/>
            <person name="Zhao T."/>
            <person name="Huang S."/>
            <person name="Miao D."/>
            <person name="Khan W.U."/>
            <person name="Rao P."/>
            <person name="Ye M."/>
            <person name="Lei B."/>
            <person name="Liao W."/>
            <person name="Wang J."/>
            <person name="Ji L."/>
            <person name="Li Y."/>
            <person name="Guo B."/>
            <person name="Mustafa N.S."/>
            <person name="Li S."/>
            <person name="Yun Q."/>
            <person name="Keller S.R."/>
            <person name="Mao J."/>
            <person name="Zhang R."/>
            <person name="Strauss S.H."/>
        </authorList>
    </citation>
    <scope>NUCLEOTIDE SEQUENCE</scope>
    <source>
        <strain evidence="4">GM15</strain>
        <tissue evidence="4">Leaf</tissue>
    </source>
</reference>
<organism evidence="4 5">
    <name type="scientific">Populus tomentosa</name>
    <name type="common">Chinese white poplar</name>
    <dbReference type="NCBI Taxonomy" id="118781"/>
    <lineage>
        <taxon>Eukaryota</taxon>
        <taxon>Viridiplantae</taxon>
        <taxon>Streptophyta</taxon>
        <taxon>Embryophyta</taxon>
        <taxon>Tracheophyta</taxon>
        <taxon>Spermatophyta</taxon>
        <taxon>Magnoliopsida</taxon>
        <taxon>eudicotyledons</taxon>
        <taxon>Gunneridae</taxon>
        <taxon>Pentapetalae</taxon>
        <taxon>rosids</taxon>
        <taxon>fabids</taxon>
        <taxon>Malpighiales</taxon>
        <taxon>Salicaceae</taxon>
        <taxon>Saliceae</taxon>
        <taxon>Populus</taxon>
    </lineage>
</organism>
<dbReference type="PANTHER" id="PTHR21450">
    <property type="entry name" value="PROTEIN ALTERED PHOSPHATE STARVATION RESPONSE 1"/>
    <property type="match status" value="1"/>
</dbReference>
<evidence type="ECO:0000259" key="2">
    <source>
        <dbReference type="Pfam" id="PF04782"/>
    </source>
</evidence>
<dbReference type="AlphaFoldDB" id="A0A8X7ZCF0"/>
<sequence>MGSAGSKVDKTEPLALCKERRKFIKQAIDSRYNLAAAHVSYINSLKNIGVALRRFAEAEVLIESSLSTTSATELDKSPSHSSYLSPSPSHNAEVSDSPLHFESPISPPVMNMSYMRAGGGGNAVTVKFNLNNSGGFVEDETLGFSMPLPPPPPPPPFELAGSWDFFDPSDNGESFRFVRHSELDIDFDNMSEWSEFRGEKVGVEQSVVDAKGKWTKAGLDGKSQVHEETLTPGVEQKGVESSGNSLTQNGSYNSRVKGTAPSFKLRGVEGSSRQAFVGQVRHVEVGQNASVSTLEQSGSKREKAVAVNNLSTEREDPSEFITHRAKDFLASVKDIEHRFFRASESGKEVSRMLEANNIRVGYSEAKVIEHFCNRCVTSPILIGGSSASAILVAVKFVCCRGKTALVSHEPVEHMTKIITWKRTTSSRSSSSRNPLVTATKDDASDSGSDFVEEFCMIAGSHSSTLDRLYAWERKLYDEIKQFLSALERSGMWILNGIGDEAGEGSWHKAKGVTVVGLVVLYVEPGLPSIFWFCLAPFSSFGLWPNHHCSLKRCGLTSGPPPLIIDPRDFLLGWAKCGLGFIVYFVAIGNLSYCSNVLKEFGALPPEYAVFRKASESIRREYDRRCDQLRHQFAKDQSANVIDKTRAVVKDLHSRIRVAIHSVDSISKRIEKMRDEELQPQLLELIQGLIRMWKTMLECHHAQYITISLAYHSRSITGTPQGNTRKQIMAQLQQEVECFGLGFANWVNSHASYVEALNGWLQHCILQPQERSKGRRSLSPRQLLAPPLFVLCRDWSAGIKGLPSEELNNAIKTLLSDLYHLMEQQEEQLHKEEKVVDVNNGESGGDENDRDDDVASNMYCIHASLTKVLDRLNKFSEASLKMYEDIRQKTEAARVAYLNCRPLRC</sequence>
<proteinExistence type="predicted"/>
<evidence type="ECO:0000256" key="1">
    <source>
        <dbReference type="SAM" id="MobiDB-lite"/>
    </source>
</evidence>
<evidence type="ECO:0000313" key="5">
    <source>
        <dbReference type="Proteomes" id="UP000886885"/>
    </source>
</evidence>
<dbReference type="OrthoDB" id="1871118at2759"/>
<comment type="caution">
    <text evidence="4">The sequence shown here is derived from an EMBL/GenBank/DDBJ whole genome shotgun (WGS) entry which is preliminary data.</text>
</comment>
<evidence type="ECO:0000313" key="4">
    <source>
        <dbReference type="EMBL" id="KAG6767309.1"/>
    </source>
</evidence>
<accession>A0A8X7ZCF0</accession>
<feature type="region of interest" description="Disordered" evidence="1">
    <location>
        <begin position="234"/>
        <end position="255"/>
    </location>
</feature>
<dbReference type="InterPro" id="IPR006868">
    <property type="entry name" value="DUF630"/>
</dbReference>
<feature type="region of interest" description="Disordered" evidence="1">
    <location>
        <begin position="68"/>
        <end position="97"/>
    </location>
</feature>
<feature type="compositionally biased region" description="Low complexity" evidence="1">
    <location>
        <begin position="79"/>
        <end position="89"/>
    </location>
</feature>
<feature type="domain" description="DUF630" evidence="3">
    <location>
        <begin position="1"/>
        <end position="59"/>
    </location>
</feature>
<evidence type="ECO:0008006" key="6">
    <source>
        <dbReference type="Google" id="ProtNLM"/>
    </source>
</evidence>
<evidence type="ECO:0000259" key="3">
    <source>
        <dbReference type="Pfam" id="PF04783"/>
    </source>
</evidence>
<feature type="region of interest" description="Disordered" evidence="1">
    <location>
        <begin position="423"/>
        <end position="446"/>
    </location>
</feature>
<dbReference type="Pfam" id="PF04783">
    <property type="entry name" value="DUF630"/>
    <property type="match status" value="1"/>
</dbReference>
<name>A0A8X7ZCF0_POPTO</name>
<dbReference type="Pfam" id="PF04782">
    <property type="entry name" value="DUF632"/>
    <property type="match status" value="2"/>
</dbReference>
<protein>
    <recommendedName>
        <fullName evidence="6">BZIP transcription factor</fullName>
    </recommendedName>
</protein>
<feature type="compositionally biased region" description="Polar residues" evidence="1">
    <location>
        <begin position="239"/>
        <end position="255"/>
    </location>
</feature>
<feature type="compositionally biased region" description="Low complexity" evidence="1">
    <location>
        <begin position="423"/>
        <end position="432"/>
    </location>
</feature>
<feature type="domain" description="DUF632" evidence="2">
    <location>
        <begin position="612"/>
        <end position="817"/>
    </location>
</feature>
<dbReference type="InterPro" id="IPR006867">
    <property type="entry name" value="DUF632"/>
</dbReference>
<feature type="domain" description="DUF632" evidence="2">
    <location>
        <begin position="329"/>
        <end position="481"/>
    </location>
</feature>
<dbReference type="EMBL" id="JAAWWB010000014">
    <property type="protein sequence ID" value="KAG6767309.1"/>
    <property type="molecule type" value="Genomic_DNA"/>
</dbReference>